<name>A0A428NNF4_9HYPO</name>
<gene>
    <name evidence="2" type="ORF">CEP54_015520</name>
</gene>
<evidence type="ECO:0000313" key="2">
    <source>
        <dbReference type="EMBL" id="RSL42316.1"/>
    </source>
</evidence>
<dbReference type="Proteomes" id="UP000288168">
    <property type="component" value="Unassembled WGS sequence"/>
</dbReference>
<comment type="caution">
    <text evidence="2">The sequence shown here is derived from an EMBL/GenBank/DDBJ whole genome shotgun (WGS) entry which is preliminary data.</text>
</comment>
<feature type="region of interest" description="Disordered" evidence="1">
    <location>
        <begin position="1"/>
        <end position="23"/>
    </location>
</feature>
<accession>A0A428NNF4</accession>
<evidence type="ECO:0000256" key="1">
    <source>
        <dbReference type="SAM" id="MobiDB-lite"/>
    </source>
</evidence>
<proteinExistence type="predicted"/>
<dbReference type="EMBL" id="NKCI01000373">
    <property type="protein sequence ID" value="RSL42316.1"/>
    <property type="molecule type" value="Genomic_DNA"/>
</dbReference>
<reference evidence="2 3" key="1">
    <citation type="submission" date="2017-06" db="EMBL/GenBank/DDBJ databases">
        <title>Comparative genomic analysis of Ambrosia Fusariam Clade fungi.</title>
        <authorList>
            <person name="Stajich J.E."/>
            <person name="Carrillo J."/>
            <person name="Kijimoto T."/>
            <person name="Eskalen A."/>
            <person name="O'Donnell K."/>
            <person name="Kasson M."/>
        </authorList>
    </citation>
    <scope>NUCLEOTIDE SEQUENCE [LARGE SCALE GENOMIC DNA]</scope>
    <source>
        <strain evidence="2 3">NRRL62584</strain>
    </source>
</reference>
<dbReference type="AlphaFoldDB" id="A0A428NNF4"/>
<feature type="region of interest" description="Disordered" evidence="1">
    <location>
        <begin position="60"/>
        <end position="84"/>
    </location>
</feature>
<evidence type="ECO:0000313" key="3">
    <source>
        <dbReference type="Proteomes" id="UP000288168"/>
    </source>
</evidence>
<keyword evidence="3" id="KW-1185">Reference proteome</keyword>
<sequence>MQSLHSSLKPSRSSRTSSIDDTPCLGISTKCVISTLHIINNFTAFPQHAVNSRNPHLVRLTSRSMERNMPTPAKADTASTTACV</sequence>
<protein>
    <submittedName>
        <fullName evidence="2">Uncharacterized protein</fullName>
    </submittedName>
</protein>
<organism evidence="2 3">
    <name type="scientific">Fusarium duplospermum</name>
    <dbReference type="NCBI Taxonomy" id="1325734"/>
    <lineage>
        <taxon>Eukaryota</taxon>
        <taxon>Fungi</taxon>
        <taxon>Dikarya</taxon>
        <taxon>Ascomycota</taxon>
        <taxon>Pezizomycotina</taxon>
        <taxon>Sordariomycetes</taxon>
        <taxon>Hypocreomycetidae</taxon>
        <taxon>Hypocreales</taxon>
        <taxon>Nectriaceae</taxon>
        <taxon>Fusarium</taxon>
        <taxon>Fusarium solani species complex</taxon>
    </lineage>
</organism>